<dbReference type="RefSeq" id="WP_109985756.1">
    <property type="nucleotide sequence ID" value="NZ_JAJUIE010000027.1"/>
</dbReference>
<proteinExistence type="predicted"/>
<evidence type="ECO:0000256" key="1">
    <source>
        <dbReference type="SAM" id="Phobius"/>
    </source>
</evidence>
<name>A0A317KY96_9BACI</name>
<keyword evidence="3" id="KW-1185">Reference proteome</keyword>
<protein>
    <submittedName>
        <fullName evidence="2">Uncharacterized protein</fullName>
    </submittedName>
</protein>
<dbReference type="EMBL" id="QGTD01000021">
    <property type="protein sequence ID" value="PWU66629.1"/>
    <property type="molecule type" value="Genomic_DNA"/>
</dbReference>
<organism evidence="2 3">
    <name type="scientific">Gracilibacillus dipsosauri</name>
    <dbReference type="NCBI Taxonomy" id="178340"/>
    <lineage>
        <taxon>Bacteria</taxon>
        <taxon>Bacillati</taxon>
        <taxon>Bacillota</taxon>
        <taxon>Bacilli</taxon>
        <taxon>Bacillales</taxon>
        <taxon>Bacillaceae</taxon>
        <taxon>Gracilibacillus</taxon>
    </lineage>
</organism>
<sequence length="125" mass="14511">MNKSFNKTLFLVLAMLFAAAITVQIFLAGAAIFIHPSHWQNHTMFVHLFGFNLPVIMLLVAFFAKTPRWAYWYIFSMLLGVFMMYFTANITSNLPWLGAIHPVIAVFLVLVSYRLVLRTLHFIRR</sequence>
<dbReference type="OrthoDB" id="165966at2"/>
<reference evidence="2 3" key="1">
    <citation type="submission" date="2018-05" db="EMBL/GenBank/DDBJ databases">
        <title>Genomic analysis of Gracilibacillus dipsosauri DD1 reveals novel features of a salt-tolerant amylase.</title>
        <authorList>
            <person name="Deutch C.E."/>
            <person name="Yang S."/>
        </authorList>
    </citation>
    <scope>NUCLEOTIDE SEQUENCE [LARGE SCALE GENOMIC DNA]</scope>
    <source>
        <strain evidence="2 3">DD1</strain>
    </source>
</reference>
<keyword evidence="1" id="KW-0812">Transmembrane</keyword>
<feature type="transmembrane region" description="Helical" evidence="1">
    <location>
        <begin position="70"/>
        <end position="88"/>
    </location>
</feature>
<feature type="transmembrane region" description="Helical" evidence="1">
    <location>
        <begin position="44"/>
        <end position="63"/>
    </location>
</feature>
<feature type="transmembrane region" description="Helical" evidence="1">
    <location>
        <begin position="94"/>
        <end position="116"/>
    </location>
</feature>
<dbReference type="AlphaFoldDB" id="A0A317KY96"/>
<keyword evidence="1" id="KW-1133">Transmembrane helix</keyword>
<evidence type="ECO:0000313" key="3">
    <source>
        <dbReference type="Proteomes" id="UP000245624"/>
    </source>
</evidence>
<accession>A0A317KY96</accession>
<dbReference type="Pfam" id="PF19728">
    <property type="entry name" value="DUF6220"/>
    <property type="match status" value="1"/>
</dbReference>
<gene>
    <name evidence="2" type="ORF">DLJ74_19620</name>
</gene>
<keyword evidence="1" id="KW-0472">Membrane</keyword>
<dbReference type="InterPro" id="IPR046192">
    <property type="entry name" value="DUF6220"/>
</dbReference>
<comment type="caution">
    <text evidence="2">The sequence shown here is derived from an EMBL/GenBank/DDBJ whole genome shotgun (WGS) entry which is preliminary data.</text>
</comment>
<evidence type="ECO:0000313" key="2">
    <source>
        <dbReference type="EMBL" id="PWU66629.1"/>
    </source>
</evidence>
<dbReference type="Proteomes" id="UP000245624">
    <property type="component" value="Unassembled WGS sequence"/>
</dbReference>